<name>A0A2U1JI09_9FLAO</name>
<dbReference type="Proteomes" id="UP000245449">
    <property type="component" value="Unassembled WGS sequence"/>
</dbReference>
<dbReference type="InterPro" id="IPR011990">
    <property type="entry name" value="TPR-like_helical_dom_sf"/>
</dbReference>
<dbReference type="PROSITE" id="PS51257">
    <property type="entry name" value="PROKAR_LIPOPROTEIN"/>
    <property type="match status" value="1"/>
</dbReference>
<protein>
    <recommendedName>
        <fullName evidence="4">Cell surface protein</fullName>
    </recommendedName>
</protein>
<sequence>MKSIITNSVLAFTAFLMLSCNGKSGLIIAQKDYNPYLEIKDNKSKDFAQNEIYFWQKKYDAAPNQISYLSLLASNYSKLFENTGDVKYLYKTEELLLKSNEAYKYSNVGTIRSLARNYISQHRFREALALANKALSIGEGMKETQKLLFDVNMELGNYKEAEQNLTFINDKTDFDYLIRISKWNDHLGDLKTAISFMEKAKDIAIANENKSLKIWTYSNLGDLNGHAGNIETSYHYYLKTLAVEPNNSYALKGIAWIAFSYEKDTKEAIRIIDTISKRHHTPDFYLFKAQIADYQKNTALKNENLKHYFAMLNTINYGAMYNKYNTLIYAEDKKTASKALAIAMIEIQHRPTPDSYDLLAWAYYNMGDTKKALAIAQHYVAGKSFEPKINYHLATIYKANHLKAKIAPIKEELLKSIFELGPNFENKIVIL</sequence>
<accession>A0A2U1JI09</accession>
<keyword evidence="3" id="KW-1185">Reference proteome</keyword>
<keyword evidence="1" id="KW-0802">TPR repeat</keyword>
<dbReference type="Gene3D" id="1.25.40.10">
    <property type="entry name" value="Tetratricopeptide repeat domain"/>
    <property type="match status" value="1"/>
</dbReference>
<dbReference type="InterPro" id="IPR019734">
    <property type="entry name" value="TPR_rpt"/>
</dbReference>
<dbReference type="AlphaFoldDB" id="A0A2U1JI09"/>
<comment type="caution">
    <text evidence="2">The sequence shown here is derived from an EMBL/GenBank/DDBJ whole genome shotgun (WGS) entry which is preliminary data.</text>
</comment>
<organism evidence="2 3">
    <name type="scientific">Flavobacterium psychrotolerans</name>
    <dbReference type="NCBI Taxonomy" id="2169410"/>
    <lineage>
        <taxon>Bacteria</taxon>
        <taxon>Pseudomonadati</taxon>
        <taxon>Bacteroidota</taxon>
        <taxon>Flavobacteriia</taxon>
        <taxon>Flavobacteriales</taxon>
        <taxon>Flavobacteriaceae</taxon>
        <taxon>Flavobacterium</taxon>
    </lineage>
</organism>
<evidence type="ECO:0008006" key="4">
    <source>
        <dbReference type="Google" id="ProtNLM"/>
    </source>
</evidence>
<proteinExistence type="predicted"/>
<dbReference type="SUPFAM" id="SSF48452">
    <property type="entry name" value="TPR-like"/>
    <property type="match status" value="1"/>
</dbReference>
<gene>
    <name evidence="2" type="ORF">DB895_09810</name>
</gene>
<evidence type="ECO:0000313" key="3">
    <source>
        <dbReference type="Proteomes" id="UP000245449"/>
    </source>
</evidence>
<evidence type="ECO:0000256" key="1">
    <source>
        <dbReference type="PROSITE-ProRule" id="PRU00339"/>
    </source>
</evidence>
<dbReference type="PROSITE" id="PS50005">
    <property type="entry name" value="TPR"/>
    <property type="match status" value="1"/>
</dbReference>
<dbReference type="RefSeq" id="WP_133242665.1">
    <property type="nucleotide sequence ID" value="NZ_QCZI01000011.1"/>
</dbReference>
<feature type="repeat" description="TPR" evidence="1">
    <location>
        <begin position="214"/>
        <end position="247"/>
    </location>
</feature>
<evidence type="ECO:0000313" key="2">
    <source>
        <dbReference type="EMBL" id="PWA04771.1"/>
    </source>
</evidence>
<dbReference type="OrthoDB" id="1399920at2"/>
<reference evidence="2 3" key="1">
    <citation type="submission" date="2018-04" db="EMBL/GenBank/DDBJ databases">
        <title>Flavobacterium sp. nov., isolated from glacier ice.</title>
        <authorList>
            <person name="Liu Q."/>
            <person name="Xin Y.-H."/>
        </authorList>
    </citation>
    <scope>NUCLEOTIDE SEQUENCE [LARGE SCALE GENOMIC DNA]</scope>
    <source>
        <strain evidence="2 3">RB1R5</strain>
    </source>
</reference>
<dbReference type="SMART" id="SM00028">
    <property type="entry name" value="TPR"/>
    <property type="match status" value="2"/>
</dbReference>
<dbReference type="EMBL" id="QCZI01000011">
    <property type="protein sequence ID" value="PWA04771.1"/>
    <property type="molecule type" value="Genomic_DNA"/>
</dbReference>